<proteinExistence type="predicted"/>
<gene>
    <name evidence="3" type="ORF">HNQ92_002172</name>
</gene>
<sequence length="277" mass="29503">MKSISTLILLLLLSGVTPLVAQQEVKEQLTVPLSDPGKPGTLEVGLVNGSIQVQGYNGKEVMIEAVAGAETNKEKNKPANEPAGGMRRITPNAGLDLSAEEKGNRVKIESNSFTRPVHLTIKVPQRFSLKLSTVNGGTLSVENVSGDFELNNVNGPIELTNVGGSAVANTINGPIKAVFRELNSTAPMAFSTLNGPIDVTFPATAKASVKMKSDRGDIFSDFDMTIDKSQPQATRTSQSGMYRVAVESWVNGKINGGGPEIMMKSMQGNIYVRKASR</sequence>
<feature type="signal peptide" evidence="1">
    <location>
        <begin position="1"/>
        <end position="21"/>
    </location>
</feature>
<dbReference type="Proteomes" id="UP000557307">
    <property type="component" value="Unassembled WGS sequence"/>
</dbReference>
<keyword evidence="4" id="KW-1185">Reference proteome</keyword>
<organism evidence="3 4">
    <name type="scientific">Rhabdobacter roseus</name>
    <dbReference type="NCBI Taxonomy" id="1655419"/>
    <lineage>
        <taxon>Bacteria</taxon>
        <taxon>Pseudomonadati</taxon>
        <taxon>Bacteroidota</taxon>
        <taxon>Cytophagia</taxon>
        <taxon>Cytophagales</taxon>
        <taxon>Cytophagaceae</taxon>
        <taxon>Rhabdobacter</taxon>
    </lineage>
</organism>
<dbReference type="InterPro" id="IPR025164">
    <property type="entry name" value="Toastrack_DUF4097"/>
</dbReference>
<reference evidence="3 4" key="1">
    <citation type="submission" date="2020-08" db="EMBL/GenBank/DDBJ databases">
        <title>Genomic Encyclopedia of Type Strains, Phase IV (KMG-IV): sequencing the most valuable type-strain genomes for metagenomic binning, comparative biology and taxonomic classification.</title>
        <authorList>
            <person name="Goeker M."/>
        </authorList>
    </citation>
    <scope>NUCLEOTIDE SEQUENCE [LARGE SCALE GENOMIC DNA]</scope>
    <source>
        <strain evidence="3 4">DSM 105074</strain>
    </source>
</reference>
<evidence type="ECO:0000313" key="4">
    <source>
        <dbReference type="Proteomes" id="UP000557307"/>
    </source>
</evidence>
<dbReference type="AlphaFoldDB" id="A0A840TWK9"/>
<protein>
    <submittedName>
        <fullName evidence="3">DUF4097 and DUF4098 domain-containing protein YvlB</fullName>
    </submittedName>
</protein>
<dbReference type="EMBL" id="JACHGF010000003">
    <property type="protein sequence ID" value="MBB5284029.1"/>
    <property type="molecule type" value="Genomic_DNA"/>
</dbReference>
<name>A0A840TWK9_9BACT</name>
<keyword evidence="1" id="KW-0732">Signal</keyword>
<feature type="chain" id="PRO_5032496137" evidence="1">
    <location>
        <begin position="22"/>
        <end position="277"/>
    </location>
</feature>
<evidence type="ECO:0000256" key="1">
    <source>
        <dbReference type="SAM" id="SignalP"/>
    </source>
</evidence>
<evidence type="ECO:0000259" key="2">
    <source>
        <dbReference type="Pfam" id="PF13349"/>
    </source>
</evidence>
<comment type="caution">
    <text evidence="3">The sequence shown here is derived from an EMBL/GenBank/DDBJ whole genome shotgun (WGS) entry which is preliminary data.</text>
</comment>
<accession>A0A840TWK9</accession>
<dbReference type="RefSeq" id="WP_184174004.1">
    <property type="nucleotide sequence ID" value="NZ_JACHGF010000003.1"/>
</dbReference>
<dbReference type="Pfam" id="PF13349">
    <property type="entry name" value="DUF4097"/>
    <property type="match status" value="1"/>
</dbReference>
<feature type="domain" description="DUF4097" evidence="2">
    <location>
        <begin position="136"/>
        <end position="247"/>
    </location>
</feature>
<evidence type="ECO:0000313" key="3">
    <source>
        <dbReference type="EMBL" id="MBB5284029.1"/>
    </source>
</evidence>